<proteinExistence type="predicted"/>
<accession>A0A645HUR4</accession>
<sequence length="191" mass="21459">MTERLLGHHVVEFDERDRRDVAAVVPVCDIRSGYMLKMGFQDMLPAPDALSAGFRHRHRILVVVEENEIIHFIFKRCIEHGVSFRGVTAAEKKLRIGVVNNAHRFQKTDLALQNAAPDKMRSVDQIEKVAADIGVIRISCPRVLQVVGDQYIETDFNILGQPAFPPAVDIGVQDFLKAFPAGCKTDSYFNN</sequence>
<protein>
    <submittedName>
        <fullName evidence="1">Uncharacterized protein</fullName>
    </submittedName>
</protein>
<gene>
    <name evidence="1" type="ORF">SDC9_190353</name>
</gene>
<name>A0A645HUR4_9ZZZZ</name>
<evidence type="ECO:0000313" key="1">
    <source>
        <dbReference type="EMBL" id="MPN42795.1"/>
    </source>
</evidence>
<organism evidence="1">
    <name type="scientific">bioreactor metagenome</name>
    <dbReference type="NCBI Taxonomy" id="1076179"/>
    <lineage>
        <taxon>unclassified sequences</taxon>
        <taxon>metagenomes</taxon>
        <taxon>ecological metagenomes</taxon>
    </lineage>
</organism>
<dbReference type="AlphaFoldDB" id="A0A645HUR4"/>
<comment type="caution">
    <text evidence="1">The sequence shown here is derived from an EMBL/GenBank/DDBJ whole genome shotgun (WGS) entry which is preliminary data.</text>
</comment>
<reference evidence="1" key="1">
    <citation type="submission" date="2019-08" db="EMBL/GenBank/DDBJ databases">
        <authorList>
            <person name="Kucharzyk K."/>
            <person name="Murdoch R.W."/>
            <person name="Higgins S."/>
            <person name="Loffler F."/>
        </authorList>
    </citation>
    <scope>NUCLEOTIDE SEQUENCE</scope>
</reference>
<dbReference type="EMBL" id="VSSQ01100778">
    <property type="protein sequence ID" value="MPN42795.1"/>
    <property type="molecule type" value="Genomic_DNA"/>
</dbReference>